<feature type="domain" description="HAMP" evidence="16">
    <location>
        <begin position="190"/>
        <end position="242"/>
    </location>
</feature>
<dbReference type="Gene3D" id="6.10.340.10">
    <property type="match status" value="1"/>
</dbReference>
<dbReference type="Proteomes" id="UP000682811">
    <property type="component" value="Unassembled WGS sequence"/>
</dbReference>
<evidence type="ECO:0000256" key="7">
    <source>
        <dbReference type="ARBA" id="ARBA00022692"/>
    </source>
</evidence>
<evidence type="ECO:0000313" key="17">
    <source>
        <dbReference type="EMBL" id="GIO47557.1"/>
    </source>
</evidence>
<dbReference type="PANTHER" id="PTHR45528:SF10">
    <property type="entry name" value="METHYL-ACCEPTING CHEMOTAXIS PROTEIN"/>
    <property type="match status" value="1"/>
</dbReference>
<comment type="caution">
    <text evidence="17">The sequence shown here is derived from an EMBL/GenBank/DDBJ whole genome shotgun (WGS) entry which is preliminary data.</text>
</comment>
<organism evidence="17 18">
    <name type="scientific">Paenibacillus azoreducens</name>
    <dbReference type="NCBI Taxonomy" id="116718"/>
    <lineage>
        <taxon>Bacteria</taxon>
        <taxon>Bacillati</taxon>
        <taxon>Bacillota</taxon>
        <taxon>Bacilli</taxon>
        <taxon>Bacillales</taxon>
        <taxon>Paenibacillaceae</taxon>
        <taxon>Paenibacillus</taxon>
    </lineage>
</organism>
<evidence type="ECO:0000256" key="10">
    <source>
        <dbReference type="ARBA" id="ARBA00022840"/>
    </source>
</evidence>
<comment type="subcellular location">
    <subcellularLocation>
        <location evidence="2">Cell membrane</location>
        <topology evidence="2">Multi-pass membrane protein</topology>
    </subcellularLocation>
</comment>
<comment type="catalytic activity">
    <reaction evidence="1">
        <text>ATP + protein L-histidine = ADP + protein N-phospho-L-histidine.</text>
        <dbReference type="EC" id="2.7.13.3"/>
    </reaction>
</comment>
<dbReference type="AlphaFoldDB" id="A0A919YFM5"/>
<evidence type="ECO:0000256" key="12">
    <source>
        <dbReference type="ARBA" id="ARBA00023012"/>
    </source>
</evidence>
<evidence type="ECO:0000256" key="2">
    <source>
        <dbReference type="ARBA" id="ARBA00004651"/>
    </source>
</evidence>
<keyword evidence="11 14" id="KW-1133">Transmembrane helix</keyword>
<dbReference type="CDD" id="cd00082">
    <property type="entry name" value="HisKA"/>
    <property type="match status" value="1"/>
</dbReference>
<evidence type="ECO:0000259" key="16">
    <source>
        <dbReference type="PROSITE" id="PS50885"/>
    </source>
</evidence>
<dbReference type="InterPro" id="IPR003661">
    <property type="entry name" value="HisK_dim/P_dom"/>
</dbReference>
<dbReference type="InterPro" id="IPR005467">
    <property type="entry name" value="His_kinase_dom"/>
</dbReference>
<keyword evidence="18" id="KW-1185">Reference proteome</keyword>
<dbReference type="SUPFAM" id="SSF158472">
    <property type="entry name" value="HAMP domain-like"/>
    <property type="match status" value="1"/>
</dbReference>
<dbReference type="SMART" id="SM00387">
    <property type="entry name" value="HATPase_c"/>
    <property type="match status" value="1"/>
</dbReference>
<evidence type="ECO:0000256" key="14">
    <source>
        <dbReference type="SAM" id="Phobius"/>
    </source>
</evidence>
<dbReference type="Gene3D" id="1.10.287.130">
    <property type="match status" value="1"/>
</dbReference>
<dbReference type="InterPro" id="IPR004358">
    <property type="entry name" value="Sig_transdc_His_kin-like_C"/>
</dbReference>
<feature type="transmembrane region" description="Helical" evidence="14">
    <location>
        <begin position="12"/>
        <end position="30"/>
    </location>
</feature>
<protein>
    <recommendedName>
        <fullName evidence="3">histidine kinase</fullName>
        <ecNumber evidence="3">2.7.13.3</ecNumber>
    </recommendedName>
</protein>
<evidence type="ECO:0000256" key="1">
    <source>
        <dbReference type="ARBA" id="ARBA00000085"/>
    </source>
</evidence>
<evidence type="ECO:0000256" key="5">
    <source>
        <dbReference type="ARBA" id="ARBA00022553"/>
    </source>
</evidence>
<dbReference type="Gene3D" id="3.30.565.10">
    <property type="entry name" value="Histidine kinase-like ATPase, C-terminal domain"/>
    <property type="match status" value="1"/>
</dbReference>
<dbReference type="EMBL" id="BORT01000008">
    <property type="protein sequence ID" value="GIO47557.1"/>
    <property type="molecule type" value="Genomic_DNA"/>
</dbReference>
<keyword evidence="10" id="KW-0067">ATP-binding</keyword>
<dbReference type="SUPFAM" id="SSF55874">
    <property type="entry name" value="ATPase domain of HSP90 chaperone/DNA topoisomerase II/histidine kinase"/>
    <property type="match status" value="1"/>
</dbReference>
<sequence length="477" mass="54138">MGLRNKMFLQHAVTIIMLLAAMYIVANYTLNKSMIERDTQTLSQYFTLHRIETLKIVSDKKISMEQLFSGTYAPFIASHLAANSNFQVQLFALDETIVGSSSDKDNLLKRDDIRAALQGESASVITEREGVQTMVFSAPFWYEGKIVGGFRYLLDLSQNVETLRRMRVWFVGAAAGCLVLSLLASYSFASFLMQPLHALQRALKRVSVGDFNHKIEVNTKDEIGELAENFNQMSHALQHHIELLHYEQGKQKAFYDNITHEFKTPLTSIIGFSELISKMERIEDIQECNHYIRKESSRLLNMVEELLQTSLKGDEAWRIRPEKVDLGVLLTDCLRIMKPTLEKSMISTTVNGSHFEVCLDPKRTQQVLFNMIDNAVRHSDCTHLHFEVKEQENSGTVRIIDNGVGIAEQDLPKLFLPPEEKQDRAISKETHGLGLPLCKQLMELQGGELILSSRPGKGTEVKLVFSKEMPMKALLQN</sequence>
<dbReference type="GO" id="GO:0005524">
    <property type="term" value="F:ATP binding"/>
    <property type="evidence" value="ECO:0007669"/>
    <property type="project" value="UniProtKB-KW"/>
</dbReference>
<evidence type="ECO:0000256" key="11">
    <source>
        <dbReference type="ARBA" id="ARBA00022989"/>
    </source>
</evidence>
<keyword evidence="6" id="KW-0808">Transferase</keyword>
<dbReference type="Pfam" id="PF00512">
    <property type="entry name" value="HisKA"/>
    <property type="match status" value="1"/>
</dbReference>
<dbReference type="InterPro" id="IPR003594">
    <property type="entry name" value="HATPase_dom"/>
</dbReference>
<dbReference type="Pfam" id="PF00672">
    <property type="entry name" value="HAMP"/>
    <property type="match status" value="1"/>
</dbReference>
<evidence type="ECO:0000256" key="8">
    <source>
        <dbReference type="ARBA" id="ARBA00022741"/>
    </source>
</evidence>
<keyword evidence="9 17" id="KW-0418">Kinase</keyword>
<evidence type="ECO:0000256" key="3">
    <source>
        <dbReference type="ARBA" id="ARBA00012438"/>
    </source>
</evidence>
<gene>
    <name evidence="17" type="ORF">J34TS1_23220</name>
</gene>
<dbReference type="PROSITE" id="PS50109">
    <property type="entry name" value="HIS_KIN"/>
    <property type="match status" value="1"/>
</dbReference>
<name>A0A919YFM5_9BACL</name>
<keyword evidence="12" id="KW-0902">Two-component regulatory system</keyword>
<reference evidence="17 18" key="1">
    <citation type="submission" date="2021-03" db="EMBL/GenBank/DDBJ databases">
        <title>Antimicrobial resistance genes in bacteria isolated from Japanese honey, and their potential for conferring macrolide and lincosamide resistance in the American foulbrood pathogen Paenibacillus larvae.</title>
        <authorList>
            <person name="Okamoto M."/>
            <person name="Kumagai M."/>
            <person name="Kanamori H."/>
            <person name="Takamatsu D."/>
        </authorList>
    </citation>
    <scope>NUCLEOTIDE SEQUENCE [LARGE SCALE GENOMIC DNA]</scope>
    <source>
        <strain evidence="17 18">J34TS1</strain>
    </source>
</reference>
<dbReference type="GO" id="GO:0005886">
    <property type="term" value="C:plasma membrane"/>
    <property type="evidence" value="ECO:0007669"/>
    <property type="project" value="UniProtKB-SubCell"/>
</dbReference>
<dbReference type="PRINTS" id="PR00344">
    <property type="entry name" value="BCTRLSENSOR"/>
</dbReference>
<dbReference type="RefSeq" id="WP_212978397.1">
    <property type="nucleotide sequence ID" value="NZ_AP025343.1"/>
</dbReference>
<evidence type="ECO:0000256" key="13">
    <source>
        <dbReference type="ARBA" id="ARBA00023136"/>
    </source>
</evidence>
<dbReference type="InterPro" id="IPR036890">
    <property type="entry name" value="HATPase_C_sf"/>
</dbReference>
<evidence type="ECO:0000313" key="18">
    <source>
        <dbReference type="Proteomes" id="UP000682811"/>
    </source>
</evidence>
<dbReference type="PANTHER" id="PTHR45528">
    <property type="entry name" value="SENSOR HISTIDINE KINASE CPXA"/>
    <property type="match status" value="1"/>
</dbReference>
<dbReference type="InterPro" id="IPR036097">
    <property type="entry name" value="HisK_dim/P_sf"/>
</dbReference>
<dbReference type="EC" id="2.7.13.3" evidence="3"/>
<dbReference type="SUPFAM" id="SSF47384">
    <property type="entry name" value="Homodimeric domain of signal transducing histidine kinase"/>
    <property type="match status" value="1"/>
</dbReference>
<evidence type="ECO:0000259" key="15">
    <source>
        <dbReference type="PROSITE" id="PS50109"/>
    </source>
</evidence>
<dbReference type="CDD" id="cd06225">
    <property type="entry name" value="HAMP"/>
    <property type="match status" value="1"/>
</dbReference>
<dbReference type="InterPro" id="IPR003660">
    <property type="entry name" value="HAMP_dom"/>
</dbReference>
<keyword evidence="4" id="KW-1003">Cell membrane</keyword>
<keyword evidence="7 14" id="KW-0812">Transmembrane</keyword>
<dbReference type="GO" id="GO:0000155">
    <property type="term" value="F:phosphorelay sensor kinase activity"/>
    <property type="evidence" value="ECO:0007669"/>
    <property type="project" value="InterPro"/>
</dbReference>
<feature type="transmembrane region" description="Helical" evidence="14">
    <location>
        <begin position="168"/>
        <end position="193"/>
    </location>
</feature>
<accession>A0A919YFM5</accession>
<proteinExistence type="predicted"/>
<keyword evidence="5" id="KW-0597">Phosphoprotein</keyword>
<dbReference type="SMART" id="SM00388">
    <property type="entry name" value="HisKA"/>
    <property type="match status" value="1"/>
</dbReference>
<dbReference type="Pfam" id="PF02518">
    <property type="entry name" value="HATPase_c"/>
    <property type="match status" value="1"/>
</dbReference>
<evidence type="ECO:0000256" key="6">
    <source>
        <dbReference type="ARBA" id="ARBA00022679"/>
    </source>
</evidence>
<feature type="domain" description="Histidine kinase" evidence="15">
    <location>
        <begin position="257"/>
        <end position="469"/>
    </location>
</feature>
<keyword evidence="8" id="KW-0547">Nucleotide-binding</keyword>
<dbReference type="InterPro" id="IPR050398">
    <property type="entry name" value="HssS/ArlS-like"/>
</dbReference>
<dbReference type="SMART" id="SM00304">
    <property type="entry name" value="HAMP"/>
    <property type="match status" value="1"/>
</dbReference>
<evidence type="ECO:0000256" key="9">
    <source>
        <dbReference type="ARBA" id="ARBA00022777"/>
    </source>
</evidence>
<dbReference type="PROSITE" id="PS50885">
    <property type="entry name" value="HAMP"/>
    <property type="match status" value="1"/>
</dbReference>
<evidence type="ECO:0000256" key="4">
    <source>
        <dbReference type="ARBA" id="ARBA00022475"/>
    </source>
</evidence>
<keyword evidence="13 14" id="KW-0472">Membrane</keyword>